<gene>
    <name evidence="1" type="ORF">LXD69_02055</name>
</gene>
<dbReference type="Proteomes" id="UP000830454">
    <property type="component" value="Chromosome"/>
</dbReference>
<name>A0ABY4HNW3_9FLAO</name>
<dbReference type="EMBL" id="CP090145">
    <property type="protein sequence ID" value="UOX34311.1"/>
    <property type="molecule type" value="Genomic_DNA"/>
</dbReference>
<accession>A0ABY4HNW3</accession>
<evidence type="ECO:0000313" key="1">
    <source>
        <dbReference type="EMBL" id="UOX34311.1"/>
    </source>
</evidence>
<sequence>MKKFYLLIYLISLTLYSQENKDYSKYHEYINKGEAFFFKENNIDSCFYYYDKAFHEFEFVFVKDIINVAQIAYFSKKEYKKYIIKGFDFGLKLDHFRHIRLFEPDLKKLLNDKNLIQEYKKRKEKYLEKLDLEYLNTIYDFAFQDQVDKWSPDSKVYEKKRDKAFEKIEKLIREKGFPGDKLLGIQDSTVFKDSKTNYKDVYERTKKNNLNYFKSDDKLLSQKMIYLVVIHNFCGYKKMQDIWLKEIKKGNIHPRDVALFHDNMYRSYECSKPKIPFMNNIFAPYTKEQKKMNEKINELRAKFYITTLENDALKKEYEEKYGFKLFWGFWNCR</sequence>
<proteinExistence type="predicted"/>
<reference evidence="1" key="2">
    <citation type="submission" date="2022-04" db="EMBL/GenBank/DDBJ databases">
        <title>Complete Genome Sequence of Flavobacterium sediminilitoris YSM-43, Isolated from a Tidal Sediment.</title>
        <authorList>
            <person name="Lee P.A."/>
        </authorList>
    </citation>
    <scope>NUCLEOTIDE SEQUENCE</scope>
    <source>
        <strain evidence="1">YSM-43</strain>
    </source>
</reference>
<organism evidence="1 2">
    <name type="scientific">Flavobacterium sediminilitoris</name>
    <dbReference type="NCBI Taxonomy" id="2024526"/>
    <lineage>
        <taxon>Bacteria</taxon>
        <taxon>Pseudomonadati</taxon>
        <taxon>Bacteroidota</taxon>
        <taxon>Flavobacteriia</taxon>
        <taxon>Flavobacteriales</taxon>
        <taxon>Flavobacteriaceae</taxon>
        <taxon>Flavobacterium</taxon>
    </lineage>
</organism>
<keyword evidence="2" id="KW-1185">Reference proteome</keyword>
<evidence type="ECO:0000313" key="2">
    <source>
        <dbReference type="Proteomes" id="UP000830454"/>
    </source>
</evidence>
<dbReference type="RefSeq" id="WP_246917099.1">
    <property type="nucleotide sequence ID" value="NZ_CP090145.1"/>
</dbReference>
<protein>
    <submittedName>
        <fullName evidence="1">Uncharacterized protein</fullName>
    </submittedName>
</protein>
<reference evidence="1" key="1">
    <citation type="submission" date="2021-12" db="EMBL/GenBank/DDBJ databases">
        <authorList>
            <person name="Cha I.-T."/>
            <person name="Lee K.-E."/>
            <person name="Park S.-J."/>
        </authorList>
    </citation>
    <scope>NUCLEOTIDE SEQUENCE</scope>
    <source>
        <strain evidence="1">YSM-43</strain>
    </source>
</reference>